<dbReference type="Gene3D" id="1.10.10.60">
    <property type="entry name" value="Homeodomain-like"/>
    <property type="match status" value="1"/>
</dbReference>
<keyword evidence="1" id="KW-0805">Transcription regulation</keyword>
<dbReference type="Proteomes" id="UP000028715">
    <property type="component" value="Unassembled WGS sequence"/>
</dbReference>
<dbReference type="InterPro" id="IPR009057">
    <property type="entry name" value="Homeodomain-like_sf"/>
</dbReference>
<dbReference type="PRINTS" id="PR00032">
    <property type="entry name" value="HTHARAC"/>
</dbReference>
<sequence>MSNHNFFESNYKKLGFVVLNQSSIDEINSDAFKTYIKVLYLPENYLVTIDFKQYTTKTPSLFFINSNQYLQIDKEGKGQGYFMYYNRDFYCVQIHDAEVACDGLLFNNIFEMPMTALPEKEVLFVESIYDQIQQEFDSPDSSQEEMIRTYLKQLIIKATRIWKIQQLGALNTESSKEMDFFRNFSRLVEIHFRTKHTVADYADILGVAPKTLSNKFNRLELSQPNDIIKDRIILEAKRLLGYSALSVKEIAYQLGYEDPAYFNRLFTNKVGDTPANFKKKYLQGKNVQLE</sequence>
<keyword evidence="6" id="KW-1185">Reference proteome</keyword>
<keyword evidence="2" id="KW-0238">DNA-binding</keyword>
<keyword evidence="3" id="KW-0804">Transcription</keyword>
<proteinExistence type="predicted"/>
<dbReference type="SUPFAM" id="SSF46689">
    <property type="entry name" value="Homeodomain-like"/>
    <property type="match status" value="1"/>
</dbReference>
<evidence type="ECO:0000313" key="5">
    <source>
        <dbReference type="EMBL" id="KFF04183.1"/>
    </source>
</evidence>
<dbReference type="PROSITE" id="PS01124">
    <property type="entry name" value="HTH_ARAC_FAMILY_2"/>
    <property type="match status" value="1"/>
</dbReference>
<dbReference type="Pfam" id="PF12833">
    <property type="entry name" value="HTH_18"/>
    <property type="match status" value="1"/>
</dbReference>
<dbReference type="OrthoDB" id="2666928at2"/>
<dbReference type="GO" id="GO:0003700">
    <property type="term" value="F:DNA-binding transcription factor activity"/>
    <property type="evidence" value="ECO:0007669"/>
    <property type="project" value="InterPro"/>
</dbReference>
<name>A0A085ZIB9_9FLAO</name>
<dbReference type="STRING" id="362418.IW19_00985"/>
<accession>A0A085ZIB9</accession>
<protein>
    <submittedName>
        <fullName evidence="5">AraC family transcriptional regulator</fullName>
    </submittedName>
</protein>
<dbReference type="InterPro" id="IPR018060">
    <property type="entry name" value="HTH_AraC"/>
</dbReference>
<dbReference type="SMART" id="SM00342">
    <property type="entry name" value="HTH_ARAC"/>
    <property type="match status" value="1"/>
</dbReference>
<evidence type="ECO:0000313" key="6">
    <source>
        <dbReference type="Proteomes" id="UP000028715"/>
    </source>
</evidence>
<dbReference type="PANTHER" id="PTHR43280:SF32">
    <property type="entry name" value="TRANSCRIPTIONAL REGULATORY PROTEIN"/>
    <property type="match status" value="1"/>
</dbReference>
<dbReference type="eggNOG" id="COG2207">
    <property type="taxonomic scope" value="Bacteria"/>
</dbReference>
<dbReference type="EMBL" id="JPRL01000001">
    <property type="protein sequence ID" value="KFF04183.1"/>
    <property type="molecule type" value="Genomic_DNA"/>
</dbReference>
<dbReference type="AlphaFoldDB" id="A0A085ZIB9"/>
<feature type="domain" description="HTH araC/xylS-type" evidence="4">
    <location>
        <begin position="182"/>
        <end position="280"/>
    </location>
</feature>
<gene>
    <name evidence="5" type="ORF">IW19_00985</name>
</gene>
<dbReference type="GO" id="GO:0043565">
    <property type="term" value="F:sequence-specific DNA binding"/>
    <property type="evidence" value="ECO:0007669"/>
    <property type="project" value="InterPro"/>
</dbReference>
<evidence type="ECO:0000256" key="3">
    <source>
        <dbReference type="ARBA" id="ARBA00023163"/>
    </source>
</evidence>
<comment type="caution">
    <text evidence="5">The sequence shown here is derived from an EMBL/GenBank/DDBJ whole genome shotgun (WGS) entry which is preliminary data.</text>
</comment>
<evidence type="ECO:0000256" key="1">
    <source>
        <dbReference type="ARBA" id="ARBA00023015"/>
    </source>
</evidence>
<dbReference type="InterPro" id="IPR020449">
    <property type="entry name" value="Tscrpt_reg_AraC-type_HTH"/>
</dbReference>
<dbReference type="PANTHER" id="PTHR43280">
    <property type="entry name" value="ARAC-FAMILY TRANSCRIPTIONAL REGULATOR"/>
    <property type="match status" value="1"/>
</dbReference>
<evidence type="ECO:0000256" key="2">
    <source>
        <dbReference type="ARBA" id="ARBA00023125"/>
    </source>
</evidence>
<evidence type="ECO:0000259" key="4">
    <source>
        <dbReference type="PROSITE" id="PS01124"/>
    </source>
</evidence>
<organism evidence="5 6">
    <name type="scientific">Flavobacterium reichenbachii</name>
    <dbReference type="NCBI Taxonomy" id="362418"/>
    <lineage>
        <taxon>Bacteria</taxon>
        <taxon>Pseudomonadati</taxon>
        <taxon>Bacteroidota</taxon>
        <taxon>Flavobacteriia</taxon>
        <taxon>Flavobacteriales</taxon>
        <taxon>Flavobacteriaceae</taxon>
        <taxon>Flavobacterium</taxon>
    </lineage>
</organism>
<reference evidence="5 6" key="1">
    <citation type="submission" date="2014-07" db="EMBL/GenBank/DDBJ databases">
        <title>Genome of Flavobacterium reichenbachii LMG 25512.</title>
        <authorList>
            <person name="Stropko S.J."/>
            <person name="Pipes S.E."/>
            <person name="Newman J.D."/>
        </authorList>
    </citation>
    <scope>NUCLEOTIDE SEQUENCE [LARGE SCALE GENOMIC DNA]</scope>
    <source>
        <strain evidence="5 6">LMG 25512</strain>
    </source>
</reference>